<reference evidence="1" key="1">
    <citation type="submission" date="2023-08" db="EMBL/GenBank/DDBJ databases">
        <authorList>
            <person name="Chen Y."/>
            <person name="Shah S."/>
            <person name="Dougan E. K."/>
            <person name="Thang M."/>
            <person name="Chan C."/>
        </authorList>
    </citation>
    <scope>NUCLEOTIDE SEQUENCE</scope>
</reference>
<evidence type="ECO:0000313" key="1">
    <source>
        <dbReference type="EMBL" id="CAJ1382480.1"/>
    </source>
</evidence>
<accession>A0AA36I9B1</accession>
<gene>
    <name evidence="1" type="ORF">EVOR1521_LOCUS9844</name>
</gene>
<dbReference type="EMBL" id="CAUJNA010000907">
    <property type="protein sequence ID" value="CAJ1382480.1"/>
    <property type="molecule type" value="Genomic_DNA"/>
</dbReference>
<sequence length="125" mass="15040">MALSDYGLATLRFVYTSKLRKELQYTISNLRHTLQWSQEAWPIPQRLPRRAWRVTYLKRPFRVKTTVRHYVFHDFRYQFTFRDVKDVPAAVSTVLGSMTPETSCVCHFNWHYHGAAWNEFRSRVL</sequence>
<name>A0AA36I9B1_9DINO</name>
<dbReference type="AlphaFoldDB" id="A0AA36I9B1"/>
<comment type="caution">
    <text evidence="1">The sequence shown here is derived from an EMBL/GenBank/DDBJ whole genome shotgun (WGS) entry which is preliminary data.</text>
</comment>
<protein>
    <submittedName>
        <fullName evidence="1">Uncharacterized protein</fullName>
    </submittedName>
</protein>
<proteinExistence type="predicted"/>
<dbReference type="Proteomes" id="UP001178507">
    <property type="component" value="Unassembled WGS sequence"/>
</dbReference>
<keyword evidence="2" id="KW-1185">Reference proteome</keyword>
<organism evidence="1 2">
    <name type="scientific">Effrenium voratum</name>
    <dbReference type="NCBI Taxonomy" id="2562239"/>
    <lineage>
        <taxon>Eukaryota</taxon>
        <taxon>Sar</taxon>
        <taxon>Alveolata</taxon>
        <taxon>Dinophyceae</taxon>
        <taxon>Suessiales</taxon>
        <taxon>Symbiodiniaceae</taxon>
        <taxon>Effrenium</taxon>
    </lineage>
</organism>
<evidence type="ECO:0000313" key="2">
    <source>
        <dbReference type="Proteomes" id="UP001178507"/>
    </source>
</evidence>